<evidence type="ECO:0008006" key="14">
    <source>
        <dbReference type="Google" id="ProtNLM"/>
    </source>
</evidence>
<feature type="compositionally biased region" description="Low complexity" evidence="9">
    <location>
        <begin position="570"/>
        <end position="584"/>
    </location>
</feature>
<keyword evidence="7" id="KW-0862">Zinc</keyword>
<accession>S8EKK3</accession>
<dbReference type="Proteomes" id="UP000015241">
    <property type="component" value="Unassembled WGS sequence"/>
</dbReference>
<protein>
    <recommendedName>
        <fullName evidence="14">SP-RING-type domain-containing protein</fullName>
    </recommendedName>
</protein>
<evidence type="ECO:0000256" key="9">
    <source>
        <dbReference type="SAM" id="MobiDB-lite"/>
    </source>
</evidence>
<dbReference type="FunCoup" id="S8EKK3">
    <property type="interactions" value="244"/>
</dbReference>
<organism evidence="12 13">
    <name type="scientific">Fomitopsis schrenkii</name>
    <name type="common">Brown rot fungus</name>
    <dbReference type="NCBI Taxonomy" id="2126942"/>
    <lineage>
        <taxon>Eukaryota</taxon>
        <taxon>Fungi</taxon>
        <taxon>Dikarya</taxon>
        <taxon>Basidiomycota</taxon>
        <taxon>Agaricomycotina</taxon>
        <taxon>Agaricomycetes</taxon>
        <taxon>Polyporales</taxon>
        <taxon>Fomitopsis</taxon>
    </lineage>
</organism>
<dbReference type="GO" id="GO:0008270">
    <property type="term" value="F:zinc ion binding"/>
    <property type="evidence" value="ECO:0007669"/>
    <property type="project" value="UniProtKB-KW"/>
</dbReference>
<dbReference type="InterPro" id="IPR023321">
    <property type="entry name" value="PINIT"/>
</dbReference>
<feature type="compositionally biased region" description="Pro residues" evidence="9">
    <location>
        <begin position="130"/>
        <end position="142"/>
    </location>
</feature>
<dbReference type="PROSITE" id="PS51466">
    <property type="entry name" value="PINIT"/>
    <property type="match status" value="1"/>
</dbReference>
<evidence type="ECO:0000259" key="11">
    <source>
        <dbReference type="PROSITE" id="PS51466"/>
    </source>
</evidence>
<evidence type="ECO:0000313" key="12">
    <source>
        <dbReference type="EMBL" id="EPT03854.1"/>
    </source>
</evidence>
<evidence type="ECO:0000259" key="10">
    <source>
        <dbReference type="PROSITE" id="PS51044"/>
    </source>
</evidence>
<dbReference type="STRING" id="743788.S8EKK3"/>
<keyword evidence="13" id="KW-1185">Reference proteome</keyword>
<feature type="compositionally biased region" description="Low complexity" evidence="9">
    <location>
        <begin position="602"/>
        <end position="612"/>
    </location>
</feature>
<reference evidence="12 13" key="1">
    <citation type="journal article" date="2012" name="Science">
        <title>The Paleozoic origin of enzymatic lignin decomposition reconstructed from 31 fungal genomes.</title>
        <authorList>
            <person name="Floudas D."/>
            <person name="Binder M."/>
            <person name="Riley R."/>
            <person name="Barry K."/>
            <person name="Blanchette R.A."/>
            <person name="Henrissat B."/>
            <person name="Martinez A.T."/>
            <person name="Otillar R."/>
            <person name="Spatafora J.W."/>
            <person name="Yadav J.S."/>
            <person name="Aerts A."/>
            <person name="Benoit I."/>
            <person name="Boyd A."/>
            <person name="Carlson A."/>
            <person name="Copeland A."/>
            <person name="Coutinho P.M."/>
            <person name="de Vries R.P."/>
            <person name="Ferreira P."/>
            <person name="Findley K."/>
            <person name="Foster B."/>
            <person name="Gaskell J."/>
            <person name="Glotzer D."/>
            <person name="Gorecki P."/>
            <person name="Heitman J."/>
            <person name="Hesse C."/>
            <person name="Hori C."/>
            <person name="Igarashi K."/>
            <person name="Jurgens J.A."/>
            <person name="Kallen N."/>
            <person name="Kersten P."/>
            <person name="Kohler A."/>
            <person name="Kuees U."/>
            <person name="Kumar T.K.A."/>
            <person name="Kuo A."/>
            <person name="LaButti K."/>
            <person name="Larrondo L.F."/>
            <person name="Lindquist E."/>
            <person name="Ling A."/>
            <person name="Lombard V."/>
            <person name="Lucas S."/>
            <person name="Lundell T."/>
            <person name="Martin R."/>
            <person name="McLaughlin D.J."/>
            <person name="Morgenstern I."/>
            <person name="Morin E."/>
            <person name="Murat C."/>
            <person name="Nagy L.G."/>
            <person name="Nolan M."/>
            <person name="Ohm R.A."/>
            <person name="Patyshakuliyeva A."/>
            <person name="Rokas A."/>
            <person name="Ruiz-Duenas F.J."/>
            <person name="Sabat G."/>
            <person name="Salamov A."/>
            <person name="Samejima M."/>
            <person name="Schmutz J."/>
            <person name="Slot J.C."/>
            <person name="St John F."/>
            <person name="Stenlid J."/>
            <person name="Sun H."/>
            <person name="Sun S."/>
            <person name="Syed K."/>
            <person name="Tsang A."/>
            <person name="Wiebenga A."/>
            <person name="Young D."/>
            <person name="Pisabarro A."/>
            <person name="Eastwood D.C."/>
            <person name="Martin F."/>
            <person name="Cullen D."/>
            <person name="Grigoriev I.V."/>
            <person name="Hibbett D.S."/>
        </authorList>
    </citation>
    <scope>NUCLEOTIDE SEQUENCE</scope>
    <source>
        <strain evidence="13">FP-58527</strain>
    </source>
</reference>
<evidence type="ECO:0000256" key="2">
    <source>
        <dbReference type="ARBA" id="ARBA00005383"/>
    </source>
</evidence>
<proteinExistence type="inferred from homology"/>
<dbReference type="Gene3D" id="3.30.40.10">
    <property type="entry name" value="Zinc/RING finger domain, C3HC4 (zinc finger)"/>
    <property type="match status" value="1"/>
</dbReference>
<dbReference type="GO" id="GO:0000785">
    <property type="term" value="C:chromatin"/>
    <property type="evidence" value="ECO:0007669"/>
    <property type="project" value="TreeGrafter"/>
</dbReference>
<feature type="compositionally biased region" description="Low complexity" evidence="9">
    <location>
        <begin position="115"/>
        <end position="129"/>
    </location>
</feature>
<feature type="domain" description="PINIT" evidence="11">
    <location>
        <begin position="141"/>
        <end position="307"/>
    </location>
</feature>
<feature type="region of interest" description="Disordered" evidence="9">
    <location>
        <begin position="86"/>
        <end position="151"/>
    </location>
</feature>
<dbReference type="PANTHER" id="PTHR10782:SF4">
    <property type="entry name" value="TONALLI, ISOFORM E"/>
    <property type="match status" value="1"/>
</dbReference>
<dbReference type="Pfam" id="PF14324">
    <property type="entry name" value="PINIT"/>
    <property type="match status" value="1"/>
</dbReference>
<dbReference type="OrthoDB" id="28127at2759"/>
<dbReference type="Pfam" id="PF02891">
    <property type="entry name" value="zf-MIZ"/>
    <property type="match status" value="1"/>
</dbReference>
<dbReference type="HOGENOM" id="CLU_020537_0_0_1"/>
<dbReference type="EMBL" id="KE504128">
    <property type="protein sequence ID" value="EPT03854.1"/>
    <property type="molecule type" value="Genomic_DNA"/>
</dbReference>
<keyword evidence="5 8" id="KW-0863">Zinc-finger</keyword>
<feature type="region of interest" description="Disordered" evidence="9">
    <location>
        <begin position="440"/>
        <end position="649"/>
    </location>
</feature>
<dbReference type="GO" id="GO:0061665">
    <property type="term" value="F:SUMO ligase activity"/>
    <property type="evidence" value="ECO:0007669"/>
    <property type="project" value="TreeGrafter"/>
</dbReference>
<dbReference type="UniPathway" id="UPA00886"/>
<dbReference type="eggNOG" id="KOG2169">
    <property type="taxonomic scope" value="Eukaryota"/>
</dbReference>
<dbReference type="AlphaFoldDB" id="S8EKK3"/>
<gene>
    <name evidence="12" type="ORF">FOMPIDRAFT_1046334</name>
</gene>
<name>S8EKK3_FOMSC</name>
<evidence type="ECO:0000256" key="1">
    <source>
        <dbReference type="ARBA" id="ARBA00004718"/>
    </source>
</evidence>
<dbReference type="InterPro" id="IPR004181">
    <property type="entry name" value="Znf_MIZ"/>
</dbReference>
<feature type="domain" description="SP-RING-type" evidence="10">
    <location>
        <begin position="337"/>
        <end position="422"/>
    </location>
</feature>
<evidence type="ECO:0000256" key="7">
    <source>
        <dbReference type="ARBA" id="ARBA00022833"/>
    </source>
</evidence>
<dbReference type="InterPro" id="IPR013083">
    <property type="entry name" value="Znf_RING/FYVE/PHD"/>
</dbReference>
<evidence type="ECO:0000256" key="5">
    <source>
        <dbReference type="ARBA" id="ARBA00022771"/>
    </source>
</evidence>
<comment type="pathway">
    <text evidence="1">Protein modification; protein sumoylation.</text>
</comment>
<dbReference type="PROSITE" id="PS51044">
    <property type="entry name" value="ZF_SP_RING"/>
    <property type="match status" value="1"/>
</dbReference>
<evidence type="ECO:0000256" key="4">
    <source>
        <dbReference type="ARBA" id="ARBA00022723"/>
    </source>
</evidence>
<evidence type="ECO:0000256" key="3">
    <source>
        <dbReference type="ARBA" id="ARBA00022679"/>
    </source>
</evidence>
<keyword evidence="6" id="KW-0833">Ubl conjugation pathway</keyword>
<evidence type="ECO:0000313" key="13">
    <source>
        <dbReference type="Proteomes" id="UP000015241"/>
    </source>
</evidence>
<keyword evidence="3" id="KW-0808">Transferase</keyword>
<dbReference type="InParanoid" id="S8EKK3"/>
<evidence type="ECO:0000256" key="6">
    <source>
        <dbReference type="ARBA" id="ARBA00022786"/>
    </source>
</evidence>
<dbReference type="Gene3D" id="2.60.120.780">
    <property type="entry name" value="PINIT domain"/>
    <property type="match status" value="1"/>
</dbReference>
<feature type="compositionally biased region" description="Pro residues" evidence="9">
    <location>
        <begin position="613"/>
        <end position="632"/>
    </location>
</feature>
<keyword evidence="4" id="KW-0479">Metal-binding</keyword>
<comment type="similarity">
    <text evidence="2">Belongs to the PIAS family.</text>
</comment>
<dbReference type="PANTHER" id="PTHR10782">
    <property type="entry name" value="ZINC FINGER MIZ DOMAIN-CONTAINING PROTEIN"/>
    <property type="match status" value="1"/>
</dbReference>
<dbReference type="GO" id="GO:0016925">
    <property type="term" value="P:protein sumoylation"/>
    <property type="evidence" value="ECO:0007669"/>
    <property type="project" value="UniProtKB-UniPathway"/>
</dbReference>
<evidence type="ECO:0000256" key="8">
    <source>
        <dbReference type="PROSITE-ProRule" id="PRU00452"/>
    </source>
</evidence>
<dbReference type="InterPro" id="IPR038654">
    <property type="entry name" value="PINIT_sf"/>
</dbReference>
<sequence>MASQNVWSDFDALRHNVKSNTVERLKQILTGFNEECYTNCTKSGKKQDLIDRITHEMEAWRNSNNVERWVKGRTIINQVRSTGCYTPQRSAEHSYPAAPSNHTYPVGTSHPAYPSAGSSSSGAIPRYDPYAPPRRPNVPPSTTPAAAAPAPPSIKFKHSPFFRVEKAVSAVMECPESTSSMDRRQQSVSFTLTSDIVAKLQSTSPKYQLRLYCTSSQFYTPSSFRSSTTLCPIEFPPTCEVRVNSMPLQANTKGMKKKPGTAPPPDLMKNIRVQNNATNRVEMVYVNSQQPVQSKKYYLVIMLVETTTVEQLIDRLKKGKHRSSQEIIAKMTQAANIDDDIVADRQKMSLKCPLSYMRISTPCRSSHCVHSQCFDAFSWYSVMEQTTTWMCPVCENVLNVDDLIVDGYFDEILRSTPEDLEDVIVEADGQWHSEDNKYGSAEWKASHPETKPAPPPAQAAHIARAPSPPKPSTNGVNGHGQPPPSDAEIVILDSDDEDEGRVKRELSPSNEIHAKGIPPPVRAQLTADVIDLTLDSDDEEPAPPPTKKRKALEDPIPSPTEQIWKKSRSEASSPPASVGSASTAWGAGYQQALPPRPVVNGSSSTTRYAASYAPPPQYPGYQAAPPPAPAPRRPSASNPYAPRSPEWRR</sequence>
<feature type="compositionally biased region" description="Low complexity" evidence="9">
    <location>
        <begin position="633"/>
        <end position="649"/>
    </location>
</feature>